<proteinExistence type="predicted"/>
<dbReference type="Proteomes" id="UP000831701">
    <property type="component" value="Chromosome 9"/>
</dbReference>
<sequence length="860" mass="94168">MRDASDYKGVKTALALFQMPPKAKAAGKGRAPAKRKLAEEFPPGEVLTDTGKKAWKLGAPVGQGGFGLIYLAEENSAKPVSADARYVIKVEPSDNGPLFSELKFYMRAAKPDLIKNWMQTHKLKNLGVPRYWGSGLHDKGGKRYRFMVIDRLGSDLQKKFEECGRRFSRKLVLQLGLRLLDILEYIHDHEYVHADIKASNLMLSHSNPNQVYLVDYGLAYRYAPDGVLKEYKEDPKRCHDGTIEFTSIDAHKGATPCRRSDLEILSYCMVQWLCGRLPWEDKLQDPLYVRDSKIRSQEKISEFMTKCFSPQDKPEEIQRFMEEVKSLGYQDIPPYEKLRSILQSGLKAVQAKDDGKLEFTPVSGPASPPAKKTIKRKRAAGQAEESETNGSPIKKKVTKKSGTLASSVSPKDMQHICVSKVSLEINPLHFIFNEGPKRERDEGEGGGRGGTNCTYSSGTSAALSACHCQGERLVSGDGEREAERGWGGETCVSKMAQGDNLRHIIEIHCTLDRNTTSTGTQYRCTTPAFQFCTPIGTREDIVRKKQRSEMKAIHIECLVANLLVVFMSVQQFILVRDGSSWPMILVDEWNIMSVCFSCAEVFPDLTVIPKGEGVVVVVGDGGGNGVAGLEGLVLAAVPRLRQPGLGGHVRLIYVMPGPIADPGLDSTCPPSSQPLQPTPPSSALSSWTQCPPSAGGIGGMGEEEGNTHYPQNHIPRALTGEMLSCSVPTLRGMQTTPPPSYTTSPIAPGITRGDRDSTGTLGATVAAVARHGRRRRLSPPWLPLSLHDFLFPVRLPASPTHRRPWPGSVGGVVTRGETVEASRKTLTGRMAGCPPPPSPTFIPPSSSSSPQLYRQTVKGE</sequence>
<keyword evidence="2" id="KW-1185">Reference proteome</keyword>
<name>A0ACB8WK92_9TELE</name>
<comment type="caution">
    <text evidence="1">The sequence shown here is derived from an EMBL/GenBank/DDBJ whole genome shotgun (WGS) entry which is preliminary data.</text>
</comment>
<evidence type="ECO:0000313" key="2">
    <source>
        <dbReference type="Proteomes" id="UP000831701"/>
    </source>
</evidence>
<accession>A0ACB8WK92</accession>
<protein>
    <submittedName>
        <fullName evidence="1">Uncharacterized protein</fullName>
    </submittedName>
</protein>
<gene>
    <name evidence="1" type="ORF">L3Q82_026832</name>
</gene>
<organism evidence="1 2">
    <name type="scientific">Scortum barcoo</name>
    <name type="common">barcoo grunter</name>
    <dbReference type="NCBI Taxonomy" id="214431"/>
    <lineage>
        <taxon>Eukaryota</taxon>
        <taxon>Metazoa</taxon>
        <taxon>Chordata</taxon>
        <taxon>Craniata</taxon>
        <taxon>Vertebrata</taxon>
        <taxon>Euteleostomi</taxon>
        <taxon>Actinopterygii</taxon>
        <taxon>Neopterygii</taxon>
        <taxon>Teleostei</taxon>
        <taxon>Neoteleostei</taxon>
        <taxon>Acanthomorphata</taxon>
        <taxon>Eupercaria</taxon>
        <taxon>Centrarchiformes</taxon>
        <taxon>Terapontoidei</taxon>
        <taxon>Terapontidae</taxon>
        <taxon>Scortum</taxon>
    </lineage>
</organism>
<dbReference type="EMBL" id="CM041539">
    <property type="protein sequence ID" value="KAI3368004.1"/>
    <property type="molecule type" value="Genomic_DNA"/>
</dbReference>
<feature type="non-terminal residue" evidence="1">
    <location>
        <position position="860"/>
    </location>
</feature>
<reference evidence="1" key="1">
    <citation type="submission" date="2022-04" db="EMBL/GenBank/DDBJ databases">
        <title>Jade perch genome.</title>
        <authorList>
            <person name="Chao B."/>
        </authorList>
    </citation>
    <scope>NUCLEOTIDE SEQUENCE</scope>
    <source>
        <strain evidence="1">CB-2022</strain>
    </source>
</reference>
<evidence type="ECO:0000313" key="1">
    <source>
        <dbReference type="EMBL" id="KAI3368004.1"/>
    </source>
</evidence>